<dbReference type="RefSeq" id="WP_191909035.1">
    <property type="nucleotide sequence ID" value="NZ_CP042582.1"/>
</dbReference>
<evidence type="ECO:0000256" key="3">
    <source>
        <dbReference type="ARBA" id="ARBA00022801"/>
    </source>
</evidence>
<reference evidence="8 9" key="1">
    <citation type="submission" date="2019-08" db="EMBL/GenBank/DDBJ databases">
        <title>Hyperibacter terrae gen. nov., sp. nov. and Hyperibacter viscosus sp. nov., two new members in the family Rhodospirillaceae isolated from the rhizosphere of Hypericum perforatum.</title>
        <authorList>
            <person name="Noviana Z."/>
        </authorList>
    </citation>
    <scope>NUCLEOTIDE SEQUENCE [LARGE SCALE GENOMIC DNA]</scope>
    <source>
        <strain evidence="8 9">R5959</strain>
    </source>
</reference>
<proteinExistence type="inferred from homology"/>
<accession>A0A5J6N3H9</accession>
<dbReference type="GO" id="GO:0008236">
    <property type="term" value="F:serine-type peptidase activity"/>
    <property type="evidence" value="ECO:0007669"/>
    <property type="project" value="UniProtKB-KW"/>
</dbReference>
<sequence length="533" mass="56707">MGGKVIDPAPRLLPLAALLVVLTLTGCGSAGEAGESAADRDETRDMFVTGLNDIDSVYIDRMNLGDVAVEGLKRLDAFDPGVTLRRNSTEVELDIDGRPPVRFDAPSAYDATDWGELAARYVETAKLASPKLALTPPEQIYETVFDGMVSKLDGFSRYSSAADADENRASREGFGGIGVRVAVADGKVRIISVMNYTPAQRAGLQPDDIILAIDGQDVAGMDQRQVVDKLRGPVDSRVELKLLRAAATQPSTLLLSRAHVVPETVVYHPEGSVAYFHIYGFNSDTSESLEREIAHAKSEIGAGAITGYVLDLRSNPGGLLDEAVAVADIFMEKGRIVSTHGRHPDSHQYFEATAGDLADGKPIVVLVNGNSASASEIVAAALQDSGRAVVVGSNSYGKGTVQTVLRLPNSGELTLTWARFHAPSGYTLNKLGVLPSICTSGHSPAELMAELEHNQLRAVPVAERNALKPNDTGEMDKLRKTCPQVKSEPAGDVEMALDLIRKPMLYNRAVALGESPSPADATEAAAVSQSQQP</sequence>
<dbReference type="CDD" id="cd07560">
    <property type="entry name" value="Peptidase_S41_CPP"/>
    <property type="match status" value="1"/>
</dbReference>
<name>A0A5J6N3H9_9PROT</name>
<dbReference type="SMART" id="SM00245">
    <property type="entry name" value="TSPc"/>
    <property type="match status" value="1"/>
</dbReference>
<evidence type="ECO:0000256" key="2">
    <source>
        <dbReference type="ARBA" id="ARBA00022670"/>
    </source>
</evidence>
<dbReference type="GO" id="GO:0004175">
    <property type="term" value="F:endopeptidase activity"/>
    <property type="evidence" value="ECO:0007669"/>
    <property type="project" value="TreeGrafter"/>
</dbReference>
<dbReference type="InterPro" id="IPR036034">
    <property type="entry name" value="PDZ_sf"/>
</dbReference>
<evidence type="ECO:0000259" key="7">
    <source>
        <dbReference type="PROSITE" id="PS50106"/>
    </source>
</evidence>
<dbReference type="PANTHER" id="PTHR32060:SF30">
    <property type="entry name" value="CARBOXY-TERMINAL PROCESSING PROTEASE CTPA"/>
    <property type="match status" value="1"/>
</dbReference>
<dbReference type="EMBL" id="CP042582">
    <property type="protein sequence ID" value="QEX23110.1"/>
    <property type="molecule type" value="Genomic_DNA"/>
</dbReference>
<dbReference type="PANTHER" id="PTHR32060">
    <property type="entry name" value="TAIL-SPECIFIC PROTEASE"/>
    <property type="match status" value="1"/>
</dbReference>
<evidence type="ECO:0000313" key="9">
    <source>
        <dbReference type="Proteomes" id="UP000325797"/>
    </source>
</evidence>
<evidence type="ECO:0000256" key="6">
    <source>
        <dbReference type="SAM" id="MobiDB-lite"/>
    </source>
</evidence>
<keyword evidence="3 5" id="KW-0378">Hydrolase</keyword>
<feature type="domain" description="PDZ" evidence="7">
    <location>
        <begin position="166"/>
        <end position="231"/>
    </location>
</feature>
<dbReference type="Gene3D" id="2.30.42.10">
    <property type="match status" value="1"/>
</dbReference>
<dbReference type="InterPro" id="IPR041489">
    <property type="entry name" value="PDZ_6"/>
</dbReference>
<dbReference type="SMART" id="SM00228">
    <property type="entry name" value="PDZ"/>
    <property type="match status" value="1"/>
</dbReference>
<dbReference type="FunFam" id="2.30.42.10:FF:000063">
    <property type="entry name" value="Peptidase, S41 family"/>
    <property type="match status" value="1"/>
</dbReference>
<dbReference type="GO" id="GO:0006508">
    <property type="term" value="P:proteolysis"/>
    <property type="evidence" value="ECO:0007669"/>
    <property type="project" value="UniProtKB-KW"/>
</dbReference>
<dbReference type="GO" id="GO:0030288">
    <property type="term" value="C:outer membrane-bounded periplasmic space"/>
    <property type="evidence" value="ECO:0007669"/>
    <property type="project" value="TreeGrafter"/>
</dbReference>
<dbReference type="PROSITE" id="PS50106">
    <property type="entry name" value="PDZ"/>
    <property type="match status" value="1"/>
</dbReference>
<evidence type="ECO:0000256" key="5">
    <source>
        <dbReference type="RuleBase" id="RU004404"/>
    </source>
</evidence>
<organism evidence="8 9">
    <name type="scientific">Hypericibacter adhaerens</name>
    <dbReference type="NCBI Taxonomy" id="2602016"/>
    <lineage>
        <taxon>Bacteria</taxon>
        <taxon>Pseudomonadati</taxon>
        <taxon>Pseudomonadota</taxon>
        <taxon>Alphaproteobacteria</taxon>
        <taxon>Rhodospirillales</taxon>
        <taxon>Dongiaceae</taxon>
        <taxon>Hypericibacter</taxon>
    </lineage>
</organism>
<dbReference type="InterPro" id="IPR029045">
    <property type="entry name" value="ClpP/crotonase-like_dom_sf"/>
</dbReference>
<dbReference type="Pfam" id="PF17820">
    <property type="entry name" value="PDZ_6"/>
    <property type="match status" value="1"/>
</dbReference>
<dbReference type="InterPro" id="IPR005151">
    <property type="entry name" value="Tail-specific_protease"/>
</dbReference>
<dbReference type="CDD" id="cd06782">
    <property type="entry name" value="cpPDZ_CPP-like"/>
    <property type="match status" value="1"/>
</dbReference>
<dbReference type="InterPro" id="IPR001478">
    <property type="entry name" value="PDZ"/>
</dbReference>
<dbReference type="AlphaFoldDB" id="A0A5J6N3H9"/>
<dbReference type="SUPFAM" id="SSF52096">
    <property type="entry name" value="ClpP/crotonase"/>
    <property type="match status" value="1"/>
</dbReference>
<dbReference type="PROSITE" id="PS51257">
    <property type="entry name" value="PROKAR_LIPOPROTEIN"/>
    <property type="match status" value="1"/>
</dbReference>
<keyword evidence="4 5" id="KW-0720">Serine protease</keyword>
<protein>
    <submittedName>
        <fullName evidence="8">Peptidase S41</fullName>
    </submittedName>
</protein>
<evidence type="ECO:0000256" key="4">
    <source>
        <dbReference type="ARBA" id="ARBA00022825"/>
    </source>
</evidence>
<feature type="region of interest" description="Disordered" evidence="6">
    <location>
        <begin position="514"/>
        <end position="533"/>
    </location>
</feature>
<dbReference type="SUPFAM" id="SSF50156">
    <property type="entry name" value="PDZ domain-like"/>
    <property type="match status" value="1"/>
</dbReference>
<comment type="similarity">
    <text evidence="1 5">Belongs to the peptidase S41A family.</text>
</comment>
<dbReference type="NCBIfam" id="TIGR00225">
    <property type="entry name" value="prc"/>
    <property type="match status" value="1"/>
</dbReference>
<keyword evidence="2 5" id="KW-0645">Protease</keyword>
<dbReference type="Gene3D" id="3.30.750.44">
    <property type="match status" value="1"/>
</dbReference>
<dbReference type="KEGG" id="hadh:FRZ61_30450"/>
<evidence type="ECO:0000313" key="8">
    <source>
        <dbReference type="EMBL" id="QEX23110.1"/>
    </source>
</evidence>
<dbReference type="Pfam" id="PF03572">
    <property type="entry name" value="Peptidase_S41"/>
    <property type="match status" value="1"/>
</dbReference>
<gene>
    <name evidence="8" type="ORF">FRZ61_30450</name>
</gene>
<dbReference type="Proteomes" id="UP000325797">
    <property type="component" value="Chromosome"/>
</dbReference>
<keyword evidence="9" id="KW-1185">Reference proteome</keyword>
<dbReference type="InterPro" id="IPR004447">
    <property type="entry name" value="Peptidase_S41A"/>
</dbReference>
<evidence type="ECO:0000256" key="1">
    <source>
        <dbReference type="ARBA" id="ARBA00009179"/>
    </source>
</evidence>
<dbReference type="Gene3D" id="3.90.226.10">
    <property type="entry name" value="2-enoyl-CoA Hydratase, Chain A, domain 1"/>
    <property type="match status" value="1"/>
</dbReference>
<dbReference type="GO" id="GO:0007165">
    <property type="term" value="P:signal transduction"/>
    <property type="evidence" value="ECO:0007669"/>
    <property type="project" value="TreeGrafter"/>
</dbReference>